<protein>
    <submittedName>
        <fullName evidence="2">Uncharacterized protein</fullName>
    </submittedName>
</protein>
<evidence type="ECO:0000313" key="2">
    <source>
        <dbReference type="EMBL" id="VTR27554.1"/>
    </source>
</evidence>
<evidence type="ECO:0000256" key="1">
    <source>
        <dbReference type="SAM" id="SignalP"/>
    </source>
</evidence>
<dbReference type="EMBL" id="CABEEZ010000053">
    <property type="protein sequence ID" value="VTR27554.1"/>
    <property type="molecule type" value="Genomic_DNA"/>
</dbReference>
<proteinExistence type="predicted"/>
<gene>
    <name evidence="2" type="ORF">NCTC12965_02574</name>
</gene>
<accession>A0A4U9UDV3</accession>
<sequence>MTAFRVLFLLAVAVQLPAYAKPSGTAPGTIQWQPCNSTAFQHWFSDGPPPAGLQCGYVEAPLSNQNAAQTVRLALTRLPAVGPKKGSVVIIADGPGSPGINPKNCRAGARLAVAKILRHHWL</sequence>
<keyword evidence="1" id="KW-0732">Signal</keyword>
<feature type="chain" id="PRO_5020728028" evidence="1">
    <location>
        <begin position="21"/>
        <end position="122"/>
    </location>
</feature>
<name>A0A4U9UDV3_SERFO</name>
<feature type="signal peptide" evidence="1">
    <location>
        <begin position="1"/>
        <end position="20"/>
    </location>
</feature>
<organism evidence="2">
    <name type="scientific">Serratia fonticola</name>
    <dbReference type="NCBI Taxonomy" id="47917"/>
    <lineage>
        <taxon>Bacteria</taxon>
        <taxon>Pseudomonadati</taxon>
        <taxon>Pseudomonadota</taxon>
        <taxon>Gammaproteobacteria</taxon>
        <taxon>Enterobacterales</taxon>
        <taxon>Yersiniaceae</taxon>
        <taxon>Serratia</taxon>
    </lineage>
</organism>
<dbReference type="AlphaFoldDB" id="A0A4U9UDV3"/>
<reference evidence="2" key="1">
    <citation type="submission" date="2019-05" db="EMBL/GenBank/DDBJ databases">
        <authorList>
            <consortium name="Pathogen Informatics"/>
        </authorList>
    </citation>
    <scope>NUCLEOTIDE SEQUENCE [LARGE SCALE GENOMIC DNA]</scope>
    <source>
        <strain evidence="2">NCTC12965</strain>
    </source>
</reference>